<dbReference type="GeneID" id="57095981"/>
<dbReference type="RefSeq" id="WP_099068879.1">
    <property type="nucleotide sequence ID" value="NZ_LAHD01000016.1"/>
</dbReference>
<organism evidence="1 2">
    <name type="scientific">Nostoc linckia z8</name>
    <dbReference type="NCBI Taxonomy" id="1628746"/>
    <lineage>
        <taxon>Bacteria</taxon>
        <taxon>Bacillati</taxon>
        <taxon>Cyanobacteriota</taxon>
        <taxon>Cyanophyceae</taxon>
        <taxon>Nostocales</taxon>
        <taxon>Nostocaceae</taxon>
        <taxon>Nostoc</taxon>
    </lineage>
</organism>
<protein>
    <submittedName>
        <fullName evidence="1">Uncharacterized protein</fullName>
    </submittedName>
</protein>
<dbReference type="Proteomes" id="UP000222310">
    <property type="component" value="Unassembled WGS sequence"/>
</dbReference>
<gene>
    <name evidence="1" type="ORF">VF08_08210</name>
</gene>
<reference evidence="1 2" key="1">
    <citation type="submission" date="2015-02" db="EMBL/GenBank/DDBJ databases">
        <title>Nostoc linckia genome annotation.</title>
        <authorList>
            <person name="Zhou Z."/>
        </authorList>
    </citation>
    <scope>NUCLEOTIDE SEQUENCE [LARGE SCALE GENOMIC DNA]</scope>
    <source>
        <strain evidence="2">z8</strain>
    </source>
</reference>
<dbReference type="AlphaFoldDB" id="A0A9Q5ZEM2"/>
<accession>A0A9Q5ZEM2</accession>
<sequence>MRYIDTRQQRDYSQEELIALWNGIAKPFPSSYYQSEKSLIIQKNASLWRDYQEMVPYAQEYESDG</sequence>
<evidence type="ECO:0000313" key="2">
    <source>
        <dbReference type="Proteomes" id="UP000222310"/>
    </source>
</evidence>
<evidence type="ECO:0000313" key="1">
    <source>
        <dbReference type="EMBL" id="PHK05350.1"/>
    </source>
</evidence>
<proteinExistence type="predicted"/>
<dbReference type="EMBL" id="LAHD01000016">
    <property type="protein sequence ID" value="PHK05350.1"/>
    <property type="molecule type" value="Genomic_DNA"/>
</dbReference>
<comment type="caution">
    <text evidence="1">The sequence shown here is derived from an EMBL/GenBank/DDBJ whole genome shotgun (WGS) entry which is preliminary data.</text>
</comment>
<name>A0A9Q5ZEM2_NOSLI</name>